<protein>
    <submittedName>
        <fullName evidence="2">Uncharacterized protein</fullName>
    </submittedName>
</protein>
<organism evidence="2 3">
    <name type="scientific">Streptomyces bluensis</name>
    <dbReference type="NCBI Taxonomy" id="33897"/>
    <lineage>
        <taxon>Bacteria</taxon>
        <taxon>Bacillati</taxon>
        <taxon>Actinomycetota</taxon>
        <taxon>Actinomycetes</taxon>
        <taxon>Kitasatosporales</taxon>
        <taxon>Streptomycetaceae</taxon>
        <taxon>Streptomyces</taxon>
    </lineage>
</organism>
<feature type="chain" id="PRO_5046087999" evidence="1">
    <location>
        <begin position="27"/>
        <end position="112"/>
    </location>
</feature>
<evidence type="ECO:0000313" key="3">
    <source>
        <dbReference type="Proteomes" id="UP001602058"/>
    </source>
</evidence>
<keyword evidence="1" id="KW-0732">Signal</keyword>
<evidence type="ECO:0000256" key="1">
    <source>
        <dbReference type="SAM" id="SignalP"/>
    </source>
</evidence>
<name>A0ABW6UEF7_9ACTN</name>
<dbReference type="RefSeq" id="WP_387885246.1">
    <property type="nucleotide sequence ID" value="NZ_JBIAWJ010000003.1"/>
</dbReference>
<comment type="caution">
    <text evidence="2">The sequence shown here is derived from an EMBL/GenBank/DDBJ whole genome shotgun (WGS) entry which is preliminary data.</text>
</comment>
<dbReference type="Proteomes" id="UP001602058">
    <property type="component" value="Unassembled WGS sequence"/>
</dbReference>
<sequence length="112" mass="11500">MMNRTRRLAALAFLVAPALAVGPAMAAHASATIAPGAASRAACHVETESNGKYHLWGVGFPSHTKVTYSGSASGTVSTDKSGRFDIGGLSGSKFVVKTGDGKTKLTCTEVHH</sequence>
<keyword evidence="3" id="KW-1185">Reference proteome</keyword>
<proteinExistence type="predicted"/>
<feature type="signal peptide" evidence="1">
    <location>
        <begin position="1"/>
        <end position="26"/>
    </location>
</feature>
<evidence type="ECO:0000313" key="2">
    <source>
        <dbReference type="EMBL" id="MFF4521786.1"/>
    </source>
</evidence>
<dbReference type="EMBL" id="JBIAWJ010000003">
    <property type="protein sequence ID" value="MFF4521786.1"/>
    <property type="molecule type" value="Genomic_DNA"/>
</dbReference>
<reference evidence="2 3" key="1">
    <citation type="submission" date="2024-10" db="EMBL/GenBank/DDBJ databases">
        <title>The Natural Products Discovery Center: Release of the First 8490 Sequenced Strains for Exploring Actinobacteria Biosynthetic Diversity.</title>
        <authorList>
            <person name="Kalkreuter E."/>
            <person name="Kautsar S.A."/>
            <person name="Yang D."/>
            <person name="Bader C.D."/>
            <person name="Teijaro C.N."/>
            <person name="Fluegel L."/>
            <person name="Davis C.M."/>
            <person name="Simpson J.R."/>
            <person name="Lauterbach L."/>
            <person name="Steele A.D."/>
            <person name="Gui C."/>
            <person name="Meng S."/>
            <person name="Li G."/>
            <person name="Viehrig K."/>
            <person name="Ye F."/>
            <person name="Su P."/>
            <person name="Kiefer A.F."/>
            <person name="Nichols A."/>
            <person name="Cepeda A.J."/>
            <person name="Yan W."/>
            <person name="Fan B."/>
            <person name="Jiang Y."/>
            <person name="Adhikari A."/>
            <person name="Zheng C.-J."/>
            <person name="Schuster L."/>
            <person name="Cowan T.M."/>
            <person name="Smanski M.J."/>
            <person name="Chevrette M.G."/>
            <person name="De Carvalho L.P.S."/>
            <person name="Shen B."/>
        </authorList>
    </citation>
    <scope>NUCLEOTIDE SEQUENCE [LARGE SCALE GENOMIC DNA]</scope>
    <source>
        <strain evidence="2 3">NPDC001390</strain>
    </source>
</reference>
<gene>
    <name evidence="2" type="ORF">ACFY1D_10105</name>
</gene>
<accession>A0ABW6UEF7</accession>